<accession>K6VP87</accession>
<keyword evidence="1" id="KW-0472">Membrane</keyword>
<keyword evidence="1" id="KW-1133">Transmembrane helix</keyword>
<name>K6VP87_9MICO</name>
<evidence type="ECO:0000313" key="3">
    <source>
        <dbReference type="Proteomes" id="UP000008495"/>
    </source>
</evidence>
<keyword evidence="1" id="KW-0812">Transmembrane</keyword>
<proteinExistence type="predicted"/>
<protein>
    <submittedName>
        <fullName evidence="2">Uncharacterized protein</fullName>
    </submittedName>
</protein>
<gene>
    <name evidence="2" type="ORF">AUCHE_09_01140</name>
</gene>
<dbReference type="Proteomes" id="UP000008495">
    <property type="component" value="Unassembled WGS sequence"/>
</dbReference>
<comment type="caution">
    <text evidence="2">The sequence shown here is derived from an EMBL/GenBank/DDBJ whole genome shotgun (WGS) entry which is preliminary data.</text>
</comment>
<feature type="transmembrane region" description="Helical" evidence="1">
    <location>
        <begin position="21"/>
        <end position="40"/>
    </location>
</feature>
<evidence type="ECO:0000313" key="2">
    <source>
        <dbReference type="EMBL" id="GAB78509.1"/>
    </source>
</evidence>
<sequence length="110" mass="11863">MDVNSQSPIVLAAVYEEYRRYERYLALAFGLGLVTVVSLLCQNPAWPGSMAILAVVAAAFRKYHLVVHRLVGDPGPATDQAVQLWGTAAQACVWGAIPIVCALGVLQFYA</sequence>
<dbReference type="EMBL" id="BAGZ01000009">
    <property type="protein sequence ID" value="GAB78509.1"/>
    <property type="molecule type" value="Genomic_DNA"/>
</dbReference>
<dbReference type="AlphaFoldDB" id="K6VP87"/>
<keyword evidence="3" id="KW-1185">Reference proteome</keyword>
<feature type="transmembrane region" description="Helical" evidence="1">
    <location>
        <begin position="84"/>
        <end position="109"/>
    </location>
</feature>
<dbReference type="OrthoDB" id="9934960at2"/>
<organism evidence="2 3">
    <name type="scientific">Austwickia chelonae NBRC 105200</name>
    <dbReference type="NCBI Taxonomy" id="1184607"/>
    <lineage>
        <taxon>Bacteria</taxon>
        <taxon>Bacillati</taxon>
        <taxon>Actinomycetota</taxon>
        <taxon>Actinomycetes</taxon>
        <taxon>Micrococcales</taxon>
        <taxon>Dermatophilaceae</taxon>
        <taxon>Austwickia</taxon>
    </lineage>
</organism>
<evidence type="ECO:0000256" key="1">
    <source>
        <dbReference type="SAM" id="Phobius"/>
    </source>
</evidence>
<reference evidence="2 3" key="1">
    <citation type="submission" date="2012-08" db="EMBL/GenBank/DDBJ databases">
        <title>Whole genome shotgun sequence of Austwickia chelonae NBRC 105200.</title>
        <authorList>
            <person name="Yoshida I."/>
            <person name="Hosoyama A."/>
            <person name="Tsuchikane K."/>
            <person name="Katsumata H."/>
            <person name="Ando Y."/>
            <person name="Ohji S."/>
            <person name="Hamada M."/>
            <person name="Tamura T."/>
            <person name="Yamazoe A."/>
            <person name="Yamazaki S."/>
            <person name="Fujita N."/>
        </authorList>
    </citation>
    <scope>NUCLEOTIDE SEQUENCE [LARGE SCALE GENOMIC DNA]</scope>
    <source>
        <strain evidence="2 3">NBRC 105200</strain>
    </source>
</reference>
<dbReference type="RefSeq" id="WP_006503264.1">
    <property type="nucleotide sequence ID" value="NZ_BAGZ01000009.1"/>
</dbReference>